<evidence type="ECO:0000313" key="5">
    <source>
        <dbReference type="Proteomes" id="UP000198641"/>
    </source>
</evidence>
<keyword evidence="2" id="KW-0812">Transmembrane</keyword>
<keyword evidence="2" id="KW-0472">Membrane</keyword>
<evidence type="ECO:0000259" key="3">
    <source>
        <dbReference type="Pfam" id="PF02719"/>
    </source>
</evidence>
<organism evidence="4 5">
    <name type="scientific">Onishia taeanensis</name>
    <dbReference type="NCBI Taxonomy" id="284577"/>
    <lineage>
        <taxon>Bacteria</taxon>
        <taxon>Pseudomonadati</taxon>
        <taxon>Pseudomonadota</taxon>
        <taxon>Gammaproteobacteria</taxon>
        <taxon>Oceanospirillales</taxon>
        <taxon>Halomonadaceae</taxon>
        <taxon>Onishia</taxon>
    </lineage>
</organism>
<dbReference type="Pfam" id="PF02719">
    <property type="entry name" value="Polysacc_synt_2"/>
    <property type="match status" value="1"/>
</dbReference>
<accession>A0A1G7Q4L7</accession>
<gene>
    <name evidence="4" type="ORF">SAMN05216571_10368</name>
</gene>
<dbReference type="Proteomes" id="UP000198641">
    <property type="component" value="Unassembled WGS sequence"/>
</dbReference>
<feature type="transmembrane region" description="Helical" evidence="2">
    <location>
        <begin position="112"/>
        <end position="136"/>
    </location>
</feature>
<dbReference type="InterPro" id="IPR051203">
    <property type="entry name" value="Polysaccharide_Synthase-Rel"/>
</dbReference>
<dbReference type="Pfam" id="PF13727">
    <property type="entry name" value="CoA_binding_3"/>
    <property type="match status" value="1"/>
</dbReference>
<feature type="transmembrane region" description="Helical" evidence="2">
    <location>
        <begin position="20"/>
        <end position="39"/>
    </location>
</feature>
<proteinExistence type="inferred from homology"/>
<dbReference type="PANTHER" id="PTHR43318">
    <property type="entry name" value="UDP-N-ACETYLGLUCOSAMINE 4,6-DEHYDRATASE"/>
    <property type="match status" value="1"/>
</dbReference>
<dbReference type="InterPro" id="IPR029063">
    <property type="entry name" value="SAM-dependent_MTases_sf"/>
</dbReference>
<dbReference type="SUPFAM" id="SSF51735">
    <property type="entry name" value="NAD(P)-binding Rossmann-fold domains"/>
    <property type="match status" value="1"/>
</dbReference>
<dbReference type="PANTHER" id="PTHR43318:SF1">
    <property type="entry name" value="POLYSACCHARIDE BIOSYNTHESIS PROTEIN EPSC-RELATED"/>
    <property type="match status" value="1"/>
</dbReference>
<dbReference type="InterPro" id="IPR036291">
    <property type="entry name" value="NAD(P)-bd_dom_sf"/>
</dbReference>
<reference evidence="4 5" key="1">
    <citation type="submission" date="2016-10" db="EMBL/GenBank/DDBJ databases">
        <authorList>
            <person name="de Groot N.N."/>
        </authorList>
    </citation>
    <scope>NUCLEOTIDE SEQUENCE [LARGE SCALE GENOMIC DNA]</scope>
    <source>
        <strain evidence="4 5">BH539</strain>
    </source>
</reference>
<dbReference type="STRING" id="284577.SAMN05216571_10368"/>
<dbReference type="InterPro" id="IPR003869">
    <property type="entry name" value="Polysac_CapD-like"/>
</dbReference>
<evidence type="ECO:0000313" key="4">
    <source>
        <dbReference type="EMBL" id="SDF93441.1"/>
    </source>
</evidence>
<keyword evidence="5" id="KW-1185">Reference proteome</keyword>
<name>A0A1G7Q4L7_9GAMM</name>
<dbReference type="SUPFAM" id="SSF53335">
    <property type="entry name" value="S-adenosyl-L-methionine-dependent methyltransferases"/>
    <property type="match status" value="1"/>
</dbReference>
<feature type="transmembrane region" description="Helical" evidence="2">
    <location>
        <begin position="88"/>
        <end position="106"/>
    </location>
</feature>
<dbReference type="EMBL" id="FNCI01000003">
    <property type="protein sequence ID" value="SDF93441.1"/>
    <property type="molecule type" value="Genomic_DNA"/>
</dbReference>
<comment type="similarity">
    <text evidence="1">Belongs to the polysaccharide synthase family.</text>
</comment>
<feature type="transmembrane region" description="Helical" evidence="2">
    <location>
        <begin position="51"/>
        <end position="68"/>
    </location>
</feature>
<feature type="domain" description="Polysaccharide biosynthesis protein CapD-like" evidence="3">
    <location>
        <begin position="288"/>
        <end position="580"/>
    </location>
</feature>
<evidence type="ECO:0000256" key="2">
    <source>
        <dbReference type="SAM" id="Phobius"/>
    </source>
</evidence>
<protein>
    <submittedName>
        <fullName evidence="4">NDP-sugar epimerase, includes UDP-GlcNAc-inverting 4,6-dehydratase FlaA1 and capsular polysaccharide biosynthesis protein EpsC</fullName>
    </submittedName>
</protein>
<keyword evidence="2" id="KW-1133">Transmembrane helix</keyword>
<dbReference type="AlphaFoldDB" id="A0A1G7Q4L7"/>
<sequence>MMHKLIHHIFRLPRIYKRLIQVLVDSACLTLSFLFAMLIKYEHLSSVLDKNAWLAFFITLPIGIYYFVRLGFYRAVIRYINQRALKTILQGLAATTVTLIAVSFMLGSPSPISVISVSLVFFLLAFVSVGGLRYLLRAAYRRASIKSRIPVVIYGAGAAGAHLVNSLKHSDQHAPVAFVDDWRGMHGTQVEGLEVHAPEQIGELINDYGVEQILLAIPSATRARRRAILKALEPLMIPVQTVPGTADIVTGRARINDIRNVTVEDLLGRDPVPPQPLLMQANILGKVVMVTGAGGSIGSELSRQILLQEPRQLLLLDVCEYALYRIEQEIKALAEHHHLDIPIKALLVSVQNRPRLTLLMRSFGVQTLYHAAAYKHVPMVEHNMVEGIRNNVFGTLKTAQAAIECGVETFVLISTDKAVRPTNVMGTTKRLAELICQALSGEKAKTRFCMVRFGNVLGSSGSVVPLFRRQIRDGGPITVTHPNITRYFMTIPEAAQLVIQAGAMGDGGNVFVLDMGEPIKIVDLAKQMVRLSGLELITEDNPEGDIAIHYSGLRPGEKLYEELLIGSDTTSTAHPRIMTARDTHWKWPRLEAYLRRLHNAVAKAQYEIIRELLLEAPIAYHPNHAISDLLWLQKRIDTATPQPLETPVIEEEKHPVNESIATPLCPLKLRSAQLNLAAAAMAKDSHF</sequence>
<evidence type="ECO:0000256" key="1">
    <source>
        <dbReference type="ARBA" id="ARBA00007430"/>
    </source>
</evidence>
<dbReference type="Gene3D" id="3.40.50.720">
    <property type="entry name" value="NAD(P)-binding Rossmann-like Domain"/>
    <property type="match status" value="2"/>
</dbReference>
<dbReference type="CDD" id="cd05237">
    <property type="entry name" value="UDP_invert_4-6DH_SDR_e"/>
    <property type="match status" value="1"/>
</dbReference>